<organism evidence="1 2">
    <name type="scientific">Puccinia graminis f. sp. tritici</name>
    <dbReference type="NCBI Taxonomy" id="56615"/>
    <lineage>
        <taxon>Eukaryota</taxon>
        <taxon>Fungi</taxon>
        <taxon>Dikarya</taxon>
        <taxon>Basidiomycota</taxon>
        <taxon>Pucciniomycotina</taxon>
        <taxon>Pucciniomycetes</taxon>
        <taxon>Pucciniales</taxon>
        <taxon>Pucciniaceae</taxon>
        <taxon>Puccinia</taxon>
    </lineage>
</organism>
<dbReference type="EMBL" id="VDEP01000308">
    <property type="protein sequence ID" value="KAA1106961.1"/>
    <property type="molecule type" value="Genomic_DNA"/>
</dbReference>
<sequence length="73" mass="8261">MTMLLTDTLVNVVNRPKPLILFEMPMFGRRETTQPNLSAVLIIPTVVARILQQLDAVLPRMNFMTIAHPCKIS</sequence>
<reference evidence="1 2" key="1">
    <citation type="submission" date="2019-05" db="EMBL/GenBank/DDBJ databases">
        <title>Emergence of the Ug99 lineage of the wheat stem rust pathogen through somatic hybridization.</title>
        <authorList>
            <person name="Li F."/>
            <person name="Upadhyaya N.M."/>
            <person name="Sperschneider J."/>
            <person name="Matny O."/>
            <person name="Nguyen-Phuc H."/>
            <person name="Mago R."/>
            <person name="Raley C."/>
            <person name="Miller M.E."/>
            <person name="Silverstein K.A.T."/>
            <person name="Henningsen E."/>
            <person name="Hirsch C.D."/>
            <person name="Visser B."/>
            <person name="Pretorius Z.A."/>
            <person name="Steffenson B.J."/>
            <person name="Schwessinger B."/>
            <person name="Dodds P.N."/>
            <person name="Figueroa M."/>
        </authorList>
    </citation>
    <scope>NUCLEOTIDE SEQUENCE [LARGE SCALE GENOMIC DNA]</scope>
    <source>
        <strain evidence="1 2">Ug99</strain>
    </source>
</reference>
<dbReference type="Proteomes" id="UP000325313">
    <property type="component" value="Unassembled WGS sequence"/>
</dbReference>
<name>A0A5B0Q170_PUCGR</name>
<evidence type="ECO:0000313" key="2">
    <source>
        <dbReference type="Proteomes" id="UP000325313"/>
    </source>
</evidence>
<dbReference type="AlphaFoldDB" id="A0A5B0Q170"/>
<protein>
    <submittedName>
        <fullName evidence="1">Uncharacterized protein</fullName>
    </submittedName>
</protein>
<comment type="caution">
    <text evidence="1">The sequence shown here is derived from an EMBL/GenBank/DDBJ whole genome shotgun (WGS) entry which is preliminary data.</text>
</comment>
<gene>
    <name evidence="1" type="ORF">PGTUg99_016764</name>
</gene>
<accession>A0A5B0Q170</accession>
<evidence type="ECO:0000313" key="1">
    <source>
        <dbReference type="EMBL" id="KAA1106961.1"/>
    </source>
</evidence>
<proteinExistence type="predicted"/>